<protein>
    <recommendedName>
        <fullName evidence="4">C-type lectin domain-containing protein</fullName>
    </recommendedName>
</protein>
<name>A0A5F1YDA6_9LEPT</name>
<reference evidence="2" key="1">
    <citation type="journal article" date="2019" name="PLoS Negl. Trop. Dis.">
        <title>Revisiting the worldwide diversity of Leptospira species in the environment.</title>
        <authorList>
            <person name="Vincent A.T."/>
            <person name="Schiettekatte O."/>
            <person name="Bourhy P."/>
            <person name="Veyrier F.J."/>
            <person name="Picardeau M."/>
        </authorList>
    </citation>
    <scope>NUCLEOTIDE SEQUENCE [LARGE SCALE GENOMIC DNA]</scope>
    <source>
        <strain evidence="2">201800299</strain>
    </source>
</reference>
<evidence type="ECO:0000313" key="3">
    <source>
        <dbReference type="Proteomes" id="UP000298277"/>
    </source>
</evidence>
<gene>
    <name evidence="2" type="ORF">EHQ17_05650</name>
</gene>
<dbReference type="EMBL" id="RQFA01000026">
    <property type="protein sequence ID" value="TGK36060.1"/>
    <property type="molecule type" value="Genomic_DNA"/>
</dbReference>
<evidence type="ECO:0000313" key="2">
    <source>
        <dbReference type="EMBL" id="TGK36060.1"/>
    </source>
</evidence>
<organism evidence="2 3">
    <name type="scientific">Leptospira gomenensis</name>
    <dbReference type="NCBI Taxonomy" id="2484974"/>
    <lineage>
        <taxon>Bacteria</taxon>
        <taxon>Pseudomonadati</taxon>
        <taxon>Spirochaetota</taxon>
        <taxon>Spirochaetia</taxon>
        <taxon>Leptospirales</taxon>
        <taxon>Leptospiraceae</taxon>
        <taxon>Leptospira</taxon>
    </lineage>
</organism>
<dbReference type="AlphaFoldDB" id="A0A5F1YDA6"/>
<evidence type="ECO:0008006" key="4">
    <source>
        <dbReference type="Google" id="ProtNLM"/>
    </source>
</evidence>
<sequence>MKSEFKTFFLPLVIFSFLGISGQSKEDTDPLLQKSKRDLENVGRKIDALPIAQKSSAHGRYLRTKRLCERGEDYVTRYNNFKGGISILNQCIRELNDIDSTYSLGVLAAAQNRPAEESKKQTQPDESKNQNVKPEPKTDTPKTSACPADQISYQFSKRTRCAFIGNTMMNFKSAEAFCKSKNMGLLDPIWMGNKGVLSEIGSAQKNKSWTFKDQYLWLNTYRNKYYLAKSSDIADMFSYKITENAEPTMLAYPVCDDTRGI</sequence>
<keyword evidence="3" id="KW-1185">Reference proteome</keyword>
<evidence type="ECO:0000256" key="1">
    <source>
        <dbReference type="SAM" id="MobiDB-lite"/>
    </source>
</evidence>
<dbReference type="RefSeq" id="WP_135736154.1">
    <property type="nucleotide sequence ID" value="NZ_RQEZ01000002.1"/>
</dbReference>
<comment type="caution">
    <text evidence="2">The sequence shown here is derived from an EMBL/GenBank/DDBJ whole genome shotgun (WGS) entry which is preliminary data.</text>
</comment>
<feature type="region of interest" description="Disordered" evidence="1">
    <location>
        <begin position="113"/>
        <end position="145"/>
    </location>
</feature>
<proteinExistence type="predicted"/>
<dbReference type="Proteomes" id="UP000298277">
    <property type="component" value="Unassembled WGS sequence"/>
</dbReference>
<accession>A0A5F1YDA6</accession>
<feature type="compositionally biased region" description="Basic and acidic residues" evidence="1">
    <location>
        <begin position="114"/>
        <end position="140"/>
    </location>
</feature>